<evidence type="ECO:0000256" key="1">
    <source>
        <dbReference type="SAM" id="SignalP"/>
    </source>
</evidence>
<proteinExistence type="evidence at transcript level"/>
<dbReference type="InterPro" id="IPR006170">
    <property type="entry name" value="PBP/GOBP"/>
</dbReference>
<dbReference type="Pfam" id="PF01395">
    <property type="entry name" value="PBP_GOBP"/>
    <property type="match status" value="1"/>
</dbReference>
<dbReference type="Gene3D" id="1.10.238.20">
    <property type="entry name" value="Pheromone/general odorant binding protein domain"/>
    <property type="match status" value="1"/>
</dbReference>
<dbReference type="GO" id="GO:0005549">
    <property type="term" value="F:odorant binding"/>
    <property type="evidence" value="ECO:0007669"/>
    <property type="project" value="InterPro"/>
</dbReference>
<accession>A0A8T9EPB4</accession>
<name>A0A8T9EPB4_CYLFO</name>
<gene>
    <name evidence="2" type="primary">OBP33</name>
</gene>
<feature type="signal peptide" evidence="1">
    <location>
        <begin position="1"/>
        <end position="17"/>
    </location>
</feature>
<dbReference type="InterPro" id="IPR036728">
    <property type="entry name" value="PBP_GOBP_sf"/>
</dbReference>
<dbReference type="SUPFAM" id="SSF47565">
    <property type="entry name" value="Insect pheromone/odorant-binding proteins"/>
    <property type="match status" value="1"/>
</dbReference>
<protein>
    <submittedName>
        <fullName evidence="2">Odorant binding protein 33</fullName>
    </submittedName>
</protein>
<sequence>MKTTILVCTVLLGYVVAAPQYTAEYFKVHQECQADSKYLISDMTVFQELEYEKKKPSEVKIPSNFNDHMFCMYNKLGIVDDKGKINESVAVDKLKSFFEKPSSSATIVAECSASASASTGAAAVSGAFYFCLLESFA</sequence>
<keyword evidence="1" id="KW-0732">Signal</keyword>
<organism evidence="2">
    <name type="scientific">Cylas formicarius</name>
    <name type="common">Sweet potato weevil</name>
    <name type="synonym">Attelabus formicarius</name>
    <dbReference type="NCBI Taxonomy" id="197179"/>
    <lineage>
        <taxon>Eukaryota</taxon>
        <taxon>Metazoa</taxon>
        <taxon>Ecdysozoa</taxon>
        <taxon>Arthropoda</taxon>
        <taxon>Hexapoda</taxon>
        <taxon>Insecta</taxon>
        <taxon>Pterygota</taxon>
        <taxon>Neoptera</taxon>
        <taxon>Endopterygota</taxon>
        <taxon>Coleoptera</taxon>
        <taxon>Polyphaga</taxon>
        <taxon>Cucujiformia</taxon>
        <taxon>Brentidae</taxon>
        <taxon>Cyladinae</taxon>
        <taxon>Cylas</taxon>
    </lineage>
</organism>
<dbReference type="EMBL" id="MW091426">
    <property type="protein sequence ID" value="UNA06117.1"/>
    <property type="molecule type" value="mRNA"/>
</dbReference>
<feature type="chain" id="PRO_5035909847" evidence="1">
    <location>
        <begin position="18"/>
        <end position="137"/>
    </location>
</feature>
<dbReference type="AlphaFoldDB" id="A0A8T9EPB4"/>
<reference evidence="2" key="1">
    <citation type="submission" date="2020-10" db="EMBL/GenBank/DDBJ databases">
        <title>Functional analysis of odorant-binding proteins in sweet potato weevil (Cylas formicarius).</title>
        <authorList>
            <person name="Hua J."/>
            <person name="Huang Y."/>
            <person name="Li H."/>
            <person name="Li Y."/>
            <person name="Wu C."/>
            <person name="Chen T."/>
        </authorList>
    </citation>
    <scope>NUCLEOTIDE SEQUENCE</scope>
</reference>
<evidence type="ECO:0000313" key="2">
    <source>
        <dbReference type="EMBL" id="UNA06117.1"/>
    </source>
</evidence>